<proteinExistence type="predicted"/>
<sequence length="130" mass="14570">SLFFKELLVIQSFQKEPPKARINIKLDLHTGGAQKKFELPLKLWVMAEFSSVVNLTVQNTLAENGSEENIALTFWQINDFELEQVVRQIPQLRAALFTAGRTGIGQGVVCSCQRLQQVPVFLHTSSVQAT</sequence>
<dbReference type="PATRIC" id="fig|1389415.4.peg.5218"/>
<evidence type="ECO:0000313" key="2">
    <source>
        <dbReference type="Proteomes" id="UP000017133"/>
    </source>
</evidence>
<name>U7QUS5_PHOTE</name>
<dbReference type="PANTHER" id="PTHR35850:SF2">
    <property type="entry name" value="TYPE VI SECRETION SYSTEM CONTRACTILE SHEATH SMALL SUBUNIT"/>
    <property type="match status" value="1"/>
</dbReference>
<dbReference type="PANTHER" id="PTHR35850">
    <property type="entry name" value="CYTOPLASMIC PROTEIN-RELATED"/>
    <property type="match status" value="1"/>
</dbReference>
<evidence type="ECO:0000313" key="1">
    <source>
        <dbReference type="EMBL" id="ERT10161.1"/>
    </source>
</evidence>
<keyword evidence="2" id="KW-1185">Reference proteome</keyword>
<dbReference type="Proteomes" id="UP000017133">
    <property type="component" value="Unassembled WGS sequence"/>
</dbReference>
<dbReference type="AlphaFoldDB" id="U7QUS5"/>
<accession>U7QUS5</accession>
<reference evidence="1 2" key="1">
    <citation type="submission" date="2013-10" db="EMBL/GenBank/DDBJ databases">
        <title>Whole Genome Shotgun Sequence of Photorhabdus temperata J3.</title>
        <authorList>
            <person name="Park G.-S."/>
            <person name="Hong S.-J."/>
            <person name="Shin J.-H."/>
        </authorList>
    </citation>
    <scope>NUCLEOTIDE SEQUENCE [LARGE SCALE GENOMIC DNA]</scope>
    <source>
        <strain evidence="1 2">J3</strain>
    </source>
</reference>
<feature type="non-terminal residue" evidence="1">
    <location>
        <position position="1"/>
    </location>
</feature>
<dbReference type="EMBL" id="AXDT01000572">
    <property type="protein sequence ID" value="ERT10161.1"/>
    <property type="molecule type" value="Genomic_DNA"/>
</dbReference>
<protein>
    <submittedName>
        <fullName evidence="1">Uncharacterized protein</fullName>
    </submittedName>
</protein>
<comment type="caution">
    <text evidence="1">The sequence shown here is derived from an EMBL/GenBank/DDBJ whole genome shotgun (WGS) entry which is preliminary data.</text>
</comment>
<gene>
    <name evidence="1" type="ORF">O185_26985</name>
</gene>
<organism evidence="1 2">
    <name type="scientific">Photorhabdus temperata J3</name>
    <dbReference type="NCBI Taxonomy" id="1389415"/>
    <lineage>
        <taxon>Bacteria</taxon>
        <taxon>Pseudomonadati</taxon>
        <taxon>Pseudomonadota</taxon>
        <taxon>Gammaproteobacteria</taxon>
        <taxon>Enterobacterales</taxon>
        <taxon>Morganellaceae</taxon>
        <taxon>Photorhabdus</taxon>
    </lineage>
</organism>
<dbReference type="Pfam" id="PF05591">
    <property type="entry name" value="T6SS_VipA"/>
    <property type="match status" value="2"/>
</dbReference>
<dbReference type="InterPro" id="IPR008312">
    <property type="entry name" value="T6SS_TssB1"/>
</dbReference>